<dbReference type="GO" id="GO:0006225">
    <property type="term" value="P:UDP biosynthetic process"/>
    <property type="evidence" value="ECO:0007669"/>
    <property type="project" value="TreeGrafter"/>
</dbReference>
<dbReference type="SUPFAM" id="SSF53633">
    <property type="entry name" value="Carbamate kinase-like"/>
    <property type="match status" value="1"/>
</dbReference>
<organism evidence="15 16">
    <name type="scientific">Aeropyrum camini SY1 = JCM 12091</name>
    <dbReference type="NCBI Taxonomy" id="1198449"/>
    <lineage>
        <taxon>Archaea</taxon>
        <taxon>Thermoproteota</taxon>
        <taxon>Thermoprotei</taxon>
        <taxon>Desulfurococcales</taxon>
        <taxon>Desulfurococcaceae</taxon>
        <taxon>Aeropyrum</taxon>
    </lineage>
</organism>
<dbReference type="NCBIfam" id="TIGR02076">
    <property type="entry name" value="pyrH_arch"/>
    <property type="match status" value="1"/>
</dbReference>
<dbReference type="EC" id="2.7.4.22" evidence="4"/>
<dbReference type="PIRSF" id="PIRSF005650">
    <property type="entry name" value="Uridylate_kin"/>
    <property type="match status" value="1"/>
</dbReference>
<evidence type="ECO:0000256" key="9">
    <source>
        <dbReference type="ARBA" id="ARBA00022777"/>
    </source>
</evidence>
<dbReference type="AlphaFoldDB" id="U3TEL0"/>
<keyword evidence="9 15" id="KW-0418">Kinase</keyword>
<dbReference type="InterPro" id="IPR001048">
    <property type="entry name" value="Asp/Glu/Uridylate_kinase"/>
</dbReference>
<dbReference type="GO" id="GO:0005524">
    <property type="term" value="F:ATP binding"/>
    <property type="evidence" value="ECO:0007669"/>
    <property type="project" value="UniProtKB-KW"/>
</dbReference>
<dbReference type="Proteomes" id="UP000016887">
    <property type="component" value="Chromosome"/>
</dbReference>
<dbReference type="eggNOG" id="arCOG00858">
    <property type="taxonomic scope" value="Archaea"/>
</dbReference>
<evidence type="ECO:0000256" key="7">
    <source>
        <dbReference type="ARBA" id="ARBA00022679"/>
    </source>
</evidence>
<evidence type="ECO:0000256" key="10">
    <source>
        <dbReference type="ARBA" id="ARBA00022840"/>
    </source>
</evidence>
<dbReference type="STRING" id="1198449.ACAM_0290"/>
<keyword evidence="8" id="KW-0547">Nucleotide-binding</keyword>
<protein>
    <recommendedName>
        <fullName evidence="5">Uridylate kinase</fullName>
        <ecNumber evidence="4">2.7.4.22</ecNumber>
    </recommendedName>
    <alternativeName>
        <fullName evidence="12">Uridine monophosphate kinase</fullName>
    </alternativeName>
</protein>
<evidence type="ECO:0000256" key="13">
    <source>
        <dbReference type="ARBA" id="ARBA00047767"/>
    </source>
</evidence>
<dbReference type="KEGG" id="acj:ACAM_0290"/>
<evidence type="ECO:0000256" key="3">
    <source>
        <dbReference type="ARBA" id="ARBA00007614"/>
    </source>
</evidence>
<comment type="subcellular location">
    <subcellularLocation>
        <location evidence="1">Cytoplasm</location>
    </subcellularLocation>
</comment>
<dbReference type="GO" id="GO:0044210">
    <property type="term" value="P:'de novo' CTP biosynthetic process"/>
    <property type="evidence" value="ECO:0007669"/>
    <property type="project" value="UniProtKB-UniPathway"/>
</dbReference>
<evidence type="ECO:0000313" key="15">
    <source>
        <dbReference type="EMBL" id="BAN89759.1"/>
    </source>
</evidence>
<evidence type="ECO:0000256" key="12">
    <source>
        <dbReference type="ARBA" id="ARBA00032092"/>
    </source>
</evidence>
<evidence type="ECO:0000259" key="14">
    <source>
        <dbReference type="Pfam" id="PF00696"/>
    </source>
</evidence>
<evidence type="ECO:0000313" key="16">
    <source>
        <dbReference type="Proteomes" id="UP000016887"/>
    </source>
</evidence>
<keyword evidence="7" id="KW-0808">Transferase</keyword>
<keyword evidence="10" id="KW-0067">ATP-binding</keyword>
<evidence type="ECO:0000256" key="6">
    <source>
        <dbReference type="ARBA" id="ARBA00022490"/>
    </source>
</evidence>
<evidence type="ECO:0000256" key="4">
    <source>
        <dbReference type="ARBA" id="ARBA00012899"/>
    </source>
</evidence>
<sequence length="226" mass="24112">MEAVVVKVSGGLVHPPRLEYLTRLRNVLWGLGEAGYSVAVVVGGGGLARSYIDVLRRAGVGEALLDEMGIESSRLNASLISKLLYPRSFPYPLASLREVIEAHMSGLIPVSGGFQPGQSTNAVAAVVAEALGASMLLNCLNGVEGVYSDEPSRPGARLLRRLTYSQLESIIERVSSQEAGSYTLWDKVALGVARRSGLRIAFFDCRDPANIWRALKGEIGSIVEGG</sequence>
<dbReference type="InterPro" id="IPR011818">
    <property type="entry name" value="Uridylate_kinase_arch/spir"/>
</dbReference>
<dbReference type="PANTHER" id="PTHR42833">
    <property type="entry name" value="URIDYLATE KINASE"/>
    <property type="match status" value="1"/>
</dbReference>
<accession>U3TEL0</accession>
<comment type="pathway">
    <text evidence="2">Pyrimidine metabolism; CTP biosynthesis via de novo pathway; UDP from UMP (UMPK route): step 1/1.</text>
</comment>
<dbReference type="GO" id="GO:0005737">
    <property type="term" value="C:cytoplasm"/>
    <property type="evidence" value="ECO:0007669"/>
    <property type="project" value="UniProtKB-SubCell"/>
</dbReference>
<dbReference type="Pfam" id="PF00696">
    <property type="entry name" value="AA_kinase"/>
    <property type="match status" value="1"/>
</dbReference>
<name>U3TEL0_9CREN</name>
<keyword evidence="6" id="KW-0963">Cytoplasm</keyword>
<feature type="domain" description="Aspartate/glutamate/uridylate kinase" evidence="14">
    <location>
        <begin position="4"/>
        <end position="203"/>
    </location>
</feature>
<proteinExistence type="inferred from homology"/>
<dbReference type="InterPro" id="IPR011817">
    <property type="entry name" value="Uridylate_kinase"/>
</dbReference>
<comment type="similarity">
    <text evidence="3">Belongs to the UMP kinase family.</text>
</comment>
<dbReference type="GO" id="GO:0033862">
    <property type="term" value="F:UMP kinase activity"/>
    <property type="evidence" value="ECO:0007669"/>
    <property type="project" value="UniProtKB-EC"/>
</dbReference>
<dbReference type="InterPro" id="IPR036393">
    <property type="entry name" value="AceGlu_kinase-like_sf"/>
</dbReference>
<evidence type="ECO:0000256" key="11">
    <source>
        <dbReference type="ARBA" id="ARBA00022975"/>
    </source>
</evidence>
<keyword evidence="11" id="KW-0665">Pyrimidine biosynthesis</keyword>
<dbReference type="UniPathway" id="UPA00159">
    <property type="reaction ID" value="UER00275"/>
</dbReference>
<reference evidence="15 16" key="1">
    <citation type="journal article" date="2013" name="Appl. Environ. Microbiol.">
        <title>Variation of the Virus-Related Elements within Syntenic Genomes of the Hyperthermophilic Archaeon Aeropyrum.</title>
        <authorList>
            <person name="Daifuku T."/>
            <person name="Yoshida T."/>
            <person name="Kitamura T."/>
            <person name="Kawaichi S."/>
            <person name="Inoue T."/>
            <person name="Nomura K."/>
            <person name="Yoshida Y."/>
            <person name="Kuno S."/>
            <person name="Sako Y."/>
        </authorList>
    </citation>
    <scope>NUCLEOTIDE SEQUENCE [LARGE SCALE GENOMIC DNA]</scope>
    <source>
        <strain evidence="15 16">SY1</strain>
    </source>
</reference>
<dbReference type="RefSeq" id="WP_022541038.1">
    <property type="nucleotide sequence ID" value="NC_022521.1"/>
</dbReference>
<gene>
    <name evidence="15" type="primary">pyrH</name>
    <name evidence="15" type="ORF">ACAM_0290</name>
</gene>
<comment type="catalytic activity">
    <reaction evidence="13">
        <text>UMP + ATP = UDP + ADP</text>
        <dbReference type="Rhea" id="RHEA:24400"/>
        <dbReference type="ChEBI" id="CHEBI:30616"/>
        <dbReference type="ChEBI" id="CHEBI:57865"/>
        <dbReference type="ChEBI" id="CHEBI:58223"/>
        <dbReference type="ChEBI" id="CHEBI:456216"/>
        <dbReference type="EC" id="2.7.4.22"/>
    </reaction>
</comment>
<dbReference type="PANTHER" id="PTHR42833:SF4">
    <property type="entry name" value="URIDYLATE KINASE PUMPKIN, CHLOROPLASTIC"/>
    <property type="match status" value="1"/>
</dbReference>
<evidence type="ECO:0000256" key="1">
    <source>
        <dbReference type="ARBA" id="ARBA00004496"/>
    </source>
</evidence>
<dbReference type="GeneID" id="17109799"/>
<dbReference type="Gene3D" id="3.40.1160.10">
    <property type="entry name" value="Acetylglutamate kinase-like"/>
    <property type="match status" value="1"/>
</dbReference>
<evidence type="ECO:0000256" key="8">
    <source>
        <dbReference type="ARBA" id="ARBA00022741"/>
    </source>
</evidence>
<evidence type="ECO:0000256" key="2">
    <source>
        <dbReference type="ARBA" id="ARBA00004791"/>
    </source>
</evidence>
<evidence type="ECO:0000256" key="5">
    <source>
        <dbReference type="ARBA" id="ARBA00016403"/>
    </source>
</evidence>
<keyword evidence="16" id="KW-1185">Reference proteome</keyword>
<dbReference type="EMBL" id="AP012489">
    <property type="protein sequence ID" value="BAN89759.1"/>
    <property type="molecule type" value="Genomic_DNA"/>
</dbReference>